<evidence type="ECO:0000256" key="7">
    <source>
        <dbReference type="PROSITE-ProRule" id="PRU00042"/>
    </source>
</evidence>
<dbReference type="Gramene" id="MELO3C014060.2.1">
    <property type="protein sequence ID" value="MELO3C014060.2.1"/>
    <property type="gene ID" value="MELO3C014060.2"/>
</dbReference>
<dbReference type="SUPFAM" id="SSF57667">
    <property type="entry name" value="beta-beta-alpha zinc fingers"/>
    <property type="match status" value="1"/>
</dbReference>
<keyword evidence="4" id="KW-0862">Zinc</keyword>
<dbReference type="PROSITE" id="PS50157">
    <property type="entry name" value="ZINC_FINGER_C2H2_2"/>
    <property type="match status" value="1"/>
</dbReference>
<evidence type="ECO:0000256" key="2">
    <source>
        <dbReference type="ARBA" id="ARBA00022737"/>
    </source>
</evidence>
<evidence type="ECO:0000256" key="1">
    <source>
        <dbReference type="ARBA" id="ARBA00022723"/>
    </source>
</evidence>
<dbReference type="PANTHER" id="PTHR45988:SF18">
    <property type="entry name" value="C2H2-TYPE ZINC FINGER FAMILY PROTEIN"/>
    <property type="match status" value="1"/>
</dbReference>
<feature type="domain" description="C2H2-type" evidence="8">
    <location>
        <begin position="157"/>
        <end position="184"/>
    </location>
</feature>
<keyword evidence="2" id="KW-0677">Repeat</keyword>
<evidence type="ECO:0000256" key="5">
    <source>
        <dbReference type="ARBA" id="ARBA00023015"/>
    </source>
</evidence>
<keyword evidence="1" id="KW-0479">Metal-binding</keyword>
<keyword evidence="6" id="KW-0804">Transcription</keyword>
<accession>A0A9I9D6Z3</accession>
<evidence type="ECO:0000256" key="4">
    <source>
        <dbReference type="ARBA" id="ARBA00022833"/>
    </source>
</evidence>
<keyword evidence="5" id="KW-0805">Transcription regulation</keyword>
<protein>
    <recommendedName>
        <fullName evidence="8">C2H2-type domain-containing protein</fullName>
    </recommendedName>
</protein>
<evidence type="ECO:0000256" key="3">
    <source>
        <dbReference type="ARBA" id="ARBA00022771"/>
    </source>
</evidence>
<reference evidence="9" key="1">
    <citation type="submission" date="2023-03" db="UniProtKB">
        <authorList>
            <consortium name="EnsemblPlants"/>
        </authorList>
    </citation>
    <scope>IDENTIFICATION</scope>
</reference>
<evidence type="ECO:0000256" key="6">
    <source>
        <dbReference type="ARBA" id="ARBA00023163"/>
    </source>
</evidence>
<dbReference type="InterPro" id="IPR036236">
    <property type="entry name" value="Znf_C2H2_sf"/>
</dbReference>
<keyword evidence="3 7" id="KW-0863">Zinc-finger</keyword>
<evidence type="ECO:0000313" key="9">
    <source>
        <dbReference type="EnsemblPlants" id="MELO3C014060.2.1"/>
    </source>
</evidence>
<proteinExistence type="predicted"/>
<name>A0A9I9D6Z3_CUCME</name>
<dbReference type="GO" id="GO:0003700">
    <property type="term" value="F:DNA-binding transcription factor activity"/>
    <property type="evidence" value="ECO:0007669"/>
    <property type="project" value="InterPro"/>
</dbReference>
<dbReference type="PANTHER" id="PTHR45988">
    <property type="entry name" value="C2H2 TYPE ZINC FINGER TRANSCRIPTION FACTOR FAMILY-RELATED"/>
    <property type="match status" value="1"/>
</dbReference>
<dbReference type="AlphaFoldDB" id="A0A9I9D6Z3"/>
<organism evidence="9">
    <name type="scientific">Cucumis melo</name>
    <name type="common">Muskmelon</name>
    <dbReference type="NCBI Taxonomy" id="3656"/>
    <lineage>
        <taxon>Eukaryota</taxon>
        <taxon>Viridiplantae</taxon>
        <taxon>Streptophyta</taxon>
        <taxon>Embryophyta</taxon>
        <taxon>Tracheophyta</taxon>
        <taxon>Spermatophyta</taxon>
        <taxon>Magnoliopsida</taxon>
        <taxon>eudicotyledons</taxon>
        <taxon>Gunneridae</taxon>
        <taxon>Pentapetalae</taxon>
        <taxon>rosids</taxon>
        <taxon>fabids</taxon>
        <taxon>Cucurbitales</taxon>
        <taxon>Cucurbitaceae</taxon>
        <taxon>Benincaseae</taxon>
        <taxon>Cucumis</taxon>
    </lineage>
</organism>
<dbReference type="Pfam" id="PF13912">
    <property type="entry name" value="zf-C2H2_6"/>
    <property type="match status" value="1"/>
</dbReference>
<dbReference type="PROSITE" id="PS00028">
    <property type="entry name" value="ZINC_FINGER_C2H2_1"/>
    <property type="match status" value="1"/>
</dbReference>
<dbReference type="InterPro" id="IPR044653">
    <property type="entry name" value="AZF1/2/3-like"/>
</dbReference>
<dbReference type="GO" id="GO:0005634">
    <property type="term" value="C:nucleus"/>
    <property type="evidence" value="ECO:0007669"/>
    <property type="project" value="TreeGrafter"/>
</dbReference>
<dbReference type="InterPro" id="IPR013087">
    <property type="entry name" value="Znf_C2H2_type"/>
</dbReference>
<dbReference type="EnsemblPlants" id="MELO3C014060.2.1">
    <property type="protein sequence ID" value="MELO3C014060.2.1"/>
    <property type="gene ID" value="MELO3C014060.2"/>
</dbReference>
<dbReference type="GO" id="GO:0008270">
    <property type="term" value="F:zinc ion binding"/>
    <property type="evidence" value="ECO:0007669"/>
    <property type="project" value="UniProtKB-KW"/>
</dbReference>
<sequence>MDHNGNSLRIKIKIRNSDVPAAKVDDCNDNDCKKQFCSIDHMGFDSETPMDKGLLFQASTPMIIAATRGSSPSPSPTCDIVDCSKFLHSWPLTGRRGRKSISSATTSSSTTTTDTVVDVISSDRLNTKRVKTETHSDHEKSVRAKENKNNGVLEKKYKCNMCSKVFASPKALGGHKSGHYKANKTVIAIKKENANAAIGTTIEPKIMVSTVALSTDRTDQKSLVMDFDLNRLPPKEAILESCFLHL</sequence>
<dbReference type="GO" id="GO:0000976">
    <property type="term" value="F:transcription cis-regulatory region binding"/>
    <property type="evidence" value="ECO:0007669"/>
    <property type="project" value="TreeGrafter"/>
</dbReference>
<evidence type="ECO:0000259" key="8">
    <source>
        <dbReference type="PROSITE" id="PS50157"/>
    </source>
</evidence>